<dbReference type="AlphaFoldDB" id="A0A7D5G1Z5"/>
<keyword evidence="4 7" id="KW-0812">Transmembrane</keyword>
<evidence type="ECO:0000256" key="2">
    <source>
        <dbReference type="ARBA" id="ARBA00007543"/>
    </source>
</evidence>
<keyword evidence="8" id="KW-0614">Plasmid</keyword>
<sequence>MAPGEATEMENFLGLSWLQTLSAAALVLTLWIYVLLDGADLGTGILFGFQHDKNARHSINLSLLPVWDGNETWLVLAAGGLFGLFPLAYAIILSALYVPVFAMLLALVVRGMAIEYRHYAPRIFDPMLVAGSLLASLAQGVIAGSLIQGIPNDGQQFMGHGWEWFSPFPLFCAVALVSGYCLMGAGWLNWRCSGALESRARRTVPWLAALTVLLLAGLLVWSVYLREIWHQHLLNPWVWMPLASIAVAGCAGLWISIARRYAFLPLAAIQILISCAFVALVCTLFPLIVPGNILIRQAAAPPSTQQFLLINFALLAPITLLYNTWGFRVFSGKIN</sequence>
<feature type="transmembrane region" description="Helical" evidence="7">
    <location>
        <begin position="12"/>
        <end position="34"/>
    </location>
</feature>
<protein>
    <submittedName>
        <fullName evidence="8">Cytochrome d ubiquinol oxidase subunit II</fullName>
        <ecNumber evidence="8">1.10.3.-</ecNumber>
    </submittedName>
</protein>
<feature type="transmembrane region" description="Helical" evidence="7">
    <location>
        <begin position="127"/>
        <end position="148"/>
    </location>
</feature>
<dbReference type="EC" id="1.10.3.-" evidence="8"/>
<evidence type="ECO:0000256" key="6">
    <source>
        <dbReference type="ARBA" id="ARBA00023136"/>
    </source>
</evidence>
<proteinExistence type="inferred from homology"/>
<feature type="transmembrane region" description="Helical" evidence="7">
    <location>
        <begin position="308"/>
        <end position="330"/>
    </location>
</feature>
<dbReference type="Pfam" id="PF02322">
    <property type="entry name" value="Cyt_bd_oxida_II"/>
    <property type="match status" value="1"/>
</dbReference>
<evidence type="ECO:0000256" key="4">
    <source>
        <dbReference type="ARBA" id="ARBA00022692"/>
    </source>
</evidence>
<keyword evidence="5 7" id="KW-1133">Transmembrane helix</keyword>
<accession>A0A7D5G1Z5</accession>
<evidence type="ECO:0000256" key="1">
    <source>
        <dbReference type="ARBA" id="ARBA00004651"/>
    </source>
</evidence>
<dbReference type="GO" id="GO:0009055">
    <property type="term" value="F:electron transfer activity"/>
    <property type="evidence" value="ECO:0007669"/>
    <property type="project" value="TreeGrafter"/>
</dbReference>
<keyword evidence="3" id="KW-1003">Cell membrane</keyword>
<dbReference type="GO" id="GO:0019646">
    <property type="term" value="P:aerobic electron transport chain"/>
    <property type="evidence" value="ECO:0007669"/>
    <property type="project" value="TreeGrafter"/>
</dbReference>
<keyword evidence="6 7" id="KW-0472">Membrane</keyword>
<keyword evidence="8" id="KW-0560">Oxidoreductase</keyword>
<feature type="transmembrane region" description="Helical" evidence="7">
    <location>
        <begin position="262"/>
        <end position="288"/>
    </location>
</feature>
<reference evidence="8" key="1">
    <citation type="submission" date="2019-12" db="EMBL/GenBank/DDBJ databases">
        <authorList>
            <person name="Zhou D."/>
        </authorList>
    </citation>
    <scope>NUCLEOTIDE SEQUENCE</scope>
    <source>
        <strain evidence="8">P12375</strain>
        <plasmid evidence="8">pP12375-3FII</plasmid>
    </source>
</reference>
<evidence type="ECO:0000256" key="3">
    <source>
        <dbReference type="ARBA" id="ARBA00022475"/>
    </source>
</evidence>
<feature type="transmembrane region" description="Helical" evidence="7">
    <location>
        <begin position="237"/>
        <end position="255"/>
    </location>
</feature>
<feature type="transmembrane region" description="Helical" evidence="7">
    <location>
        <begin position="73"/>
        <end position="106"/>
    </location>
</feature>
<dbReference type="GO" id="GO:0070069">
    <property type="term" value="C:cytochrome complex"/>
    <property type="evidence" value="ECO:0007669"/>
    <property type="project" value="TreeGrafter"/>
</dbReference>
<comment type="subcellular location">
    <subcellularLocation>
        <location evidence="1">Cell membrane</location>
        <topology evidence="1">Multi-pass membrane protein</topology>
    </subcellularLocation>
</comment>
<dbReference type="GO" id="GO:0016682">
    <property type="term" value="F:oxidoreductase activity, acting on diphenols and related substances as donors, oxygen as acceptor"/>
    <property type="evidence" value="ECO:0007669"/>
    <property type="project" value="TreeGrafter"/>
</dbReference>
<name>A0A7D5G1Z5_9ENTR</name>
<dbReference type="PANTHER" id="PTHR43141">
    <property type="entry name" value="CYTOCHROME BD2 SUBUNIT II"/>
    <property type="match status" value="1"/>
</dbReference>
<dbReference type="PANTHER" id="PTHR43141:SF4">
    <property type="entry name" value="CYTOCHROME BD2 SUBUNIT II"/>
    <property type="match status" value="1"/>
</dbReference>
<feature type="transmembrane region" description="Helical" evidence="7">
    <location>
        <begin position="168"/>
        <end position="192"/>
    </location>
</feature>
<evidence type="ECO:0000313" key="8">
    <source>
        <dbReference type="EMBL" id="QLG00491.1"/>
    </source>
</evidence>
<geneLocation type="plasmid" evidence="8">
    <name>pP12375-3FII</name>
</geneLocation>
<feature type="transmembrane region" description="Helical" evidence="7">
    <location>
        <begin position="204"/>
        <end position="225"/>
    </location>
</feature>
<comment type="similarity">
    <text evidence="2">Belongs to the cytochrome ubiquinol oxidase subunit 2 family.</text>
</comment>
<evidence type="ECO:0000256" key="7">
    <source>
        <dbReference type="SAM" id="Phobius"/>
    </source>
</evidence>
<dbReference type="InterPro" id="IPR003317">
    <property type="entry name" value="Cyt-d_oxidase_su2"/>
</dbReference>
<dbReference type="EMBL" id="MN821364">
    <property type="protein sequence ID" value="QLG00491.1"/>
    <property type="molecule type" value="Genomic_DNA"/>
</dbReference>
<evidence type="ECO:0000256" key="5">
    <source>
        <dbReference type="ARBA" id="ARBA00022989"/>
    </source>
</evidence>
<organism evidence="8">
    <name type="scientific">Leclercia adecarboxylata</name>
    <dbReference type="NCBI Taxonomy" id="83655"/>
    <lineage>
        <taxon>Bacteria</taxon>
        <taxon>Pseudomonadati</taxon>
        <taxon>Pseudomonadota</taxon>
        <taxon>Gammaproteobacteria</taxon>
        <taxon>Enterobacterales</taxon>
        <taxon>Enterobacteriaceae</taxon>
        <taxon>Leclercia</taxon>
    </lineage>
</organism>
<dbReference type="GO" id="GO:0005886">
    <property type="term" value="C:plasma membrane"/>
    <property type="evidence" value="ECO:0007669"/>
    <property type="project" value="UniProtKB-SubCell"/>
</dbReference>